<gene>
    <name evidence="2" type="ORF">Pla110_30880</name>
</gene>
<reference evidence="2 3" key="1">
    <citation type="submission" date="2019-02" db="EMBL/GenBank/DDBJ databases">
        <title>Deep-cultivation of Planctomycetes and their phenomic and genomic characterization uncovers novel biology.</title>
        <authorList>
            <person name="Wiegand S."/>
            <person name="Jogler M."/>
            <person name="Boedeker C."/>
            <person name="Pinto D."/>
            <person name="Vollmers J."/>
            <person name="Rivas-Marin E."/>
            <person name="Kohn T."/>
            <person name="Peeters S.H."/>
            <person name="Heuer A."/>
            <person name="Rast P."/>
            <person name="Oberbeckmann S."/>
            <person name="Bunk B."/>
            <person name="Jeske O."/>
            <person name="Meyerdierks A."/>
            <person name="Storesund J.E."/>
            <person name="Kallscheuer N."/>
            <person name="Luecker S."/>
            <person name="Lage O.M."/>
            <person name="Pohl T."/>
            <person name="Merkel B.J."/>
            <person name="Hornburger P."/>
            <person name="Mueller R.-W."/>
            <person name="Bruemmer F."/>
            <person name="Labrenz M."/>
            <person name="Spormann A.M."/>
            <person name="Op den Camp H."/>
            <person name="Overmann J."/>
            <person name="Amann R."/>
            <person name="Jetten M.S.M."/>
            <person name="Mascher T."/>
            <person name="Medema M.H."/>
            <person name="Devos D.P."/>
            <person name="Kaster A.-K."/>
            <person name="Ovreas L."/>
            <person name="Rohde M."/>
            <person name="Galperin M.Y."/>
            <person name="Jogler C."/>
        </authorList>
    </citation>
    <scope>NUCLEOTIDE SEQUENCE [LARGE SCALE GENOMIC DNA]</scope>
    <source>
        <strain evidence="2 3">Pla110</strain>
    </source>
</reference>
<keyword evidence="1" id="KW-0812">Transmembrane</keyword>
<proteinExistence type="predicted"/>
<keyword evidence="3" id="KW-1185">Reference proteome</keyword>
<evidence type="ECO:0000313" key="3">
    <source>
        <dbReference type="Proteomes" id="UP000317178"/>
    </source>
</evidence>
<protein>
    <submittedName>
        <fullName evidence="2">Uncharacterized protein</fullName>
    </submittedName>
</protein>
<keyword evidence="1" id="KW-0472">Membrane</keyword>
<sequence>MEHHSHNNARASFLHFTPFSGESVFNMADAQKPKPRSRTQTVIVSILASVLSFFACYFATVYVMNTLFEKEEETLSPTDEVRFEPQDQTVVATTAEQPESISVVELKSEAESNSDVELKEKLQGTWTQNQEMKQTLVLEEDGTGTLTIEVNSLIAAVFGDRIVMQINWSVEKGRAIFTSLSGEPEVAFNYIKENYGTKRDQKIDTLDQDTLVLLDDQDNNSRSQWTRLTSIN</sequence>
<name>A0A518CQ49_9PLAN</name>
<evidence type="ECO:0000256" key="1">
    <source>
        <dbReference type="SAM" id="Phobius"/>
    </source>
</evidence>
<keyword evidence="1" id="KW-1133">Transmembrane helix</keyword>
<dbReference type="EMBL" id="CP036281">
    <property type="protein sequence ID" value="QDU81347.1"/>
    <property type="molecule type" value="Genomic_DNA"/>
</dbReference>
<feature type="transmembrane region" description="Helical" evidence="1">
    <location>
        <begin position="42"/>
        <end position="64"/>
    </location>
</feature>
<dbReference type="Proteomes" id="UP000317178">
    <property type="component" value="Chromosome"/>
</dbReference>
<dbReference type="AlphaFoldDB" id="A0A518CQ49"/>
<dbReference type="KEGG" id="plon:Pla110_30880"/>
<evidence type="ECO:0000313" key="2">
    <source>
        <dbReference type="EMBL" id="QDU81347.1"/>
    </source>
</evidence>
<organism evidence="2 3">
    <name type="scientific">Polystyrenella longa</name>
    <dbReference type="NCBI Taxonomy" id="2528007"/>
    <lineage>
        <taxon>Bacteria</taxon>
        <taxon>Pseudomonadati</taxon>
        <taxon>Planctomycetota</taxon>
        <taxon>Planctomycetia</taxon>
        <taxon>Planctomycetales</taxon>
        <taxon>Planctomycetaceae</taxon>
        <taxon>Polystyrenella</taxon>
    </lineage>
</organism>
<accession>A0A518CQ49</accession>